<proteinExistence type="inferred from homology"/>
<reference evidence="3 4" key="1">
    <citation type="submission" date="2018-08" db="EMBL/GenBank/DDBJ databases">
        <title>Lactobacillus suantsai sp. nov., isolated from traditional fermented suan-tsai in Taiwan.</title>
        <authorList>
            <person name="Huang C.-H."/>
        </authorList>
    </citation>
    <scope>NUCLEOTIDE SEQUENCE [LARGE SCALE GENOMIC DNA]</scope>
    <source>
        <strain evidence="3 4">BCRC 12945</strain>
    </source>
</reference>
<dbReference type="EMBL" id="QXIL01000013">
    <property type="protein sequence ID" value="RXI78289.1"/>
    <property type="molecule type" value="Genomic_DNA"/>
</dbReference>
<dbReference type="PANTHER" id="PTHR42760">
    <property type="entry name" value="SHORT-CHAIN DEHYDROGENASES/REDUCTASES FAMILY MEMBER"/>
    <property type="match status" value="1"/>
</dbReference>
<comment type="similarity">
    <text evidence="1">Belongs to the short-chain dehydrogenases/reductases (SDR) family.</text>
</comment>
<dbReference type="GO" id="GO:0016616">
    <property type="term" value="F:oxidoreductase activity, acting on the CH-OH group of donors, NAD or NADP as acceptor"/>
    <property type="evidence" value="ECO:0007669"/>
    <property type="project" value="TreeGrafter"/>
</dbReference>
<dbReference type="Proteomes" id="UP000290602">
    <property type="component" value="Unassembled WGS sequence"/>
</dbReference>
<evidence type="ECO:0000256" key="2">
    <source>
        <dbReference type="ARBA" id="ARBA00023002"/>
    </source>
</evidence>
<dbReference type="SUPFAM" id="SSF51735">
    <property type="entry name" value="NAD(P)-binding Rossmann-fold domains"/>
    <property type="match status" value="1"/>
</dbReference>
<organism evidence="3 4">
    <name type="scientific">Levilactobacillus suantsaii</name>
    <dbReference type="NCBI Taxonomy" id="2292255"/>
    <lineage>
        <taxon>Bacteria</taxon>
        <taxon>Bacillati</taxon>
        <taxon>Bacillota</taxon>
        <taxon>Bacilli</taxon>
        <taxon>Lactobacillales</taxon>
        <taxon>Lactobacillaceae</taxon>
        <taxon>Levilactobacillus</taxon>
    </lineage>
</organism>
<accession>A0A4Q0VGW9</accession>
<evidence type="ECO:0000313" key="4">
    <source>
        <dbReference type="Proteomes" id="UP000290602"/>
    </source>
</evidence>
<dbReference type="AlphaFoldDB" id="A0A4Q0VGW9"/>
<dbReference type="InterPro" id="IPR020904">
    <property type="entry name" value="Sc_DH/Rdtase_CS"/>
</dbReference>
<gene>
    <name evidence="3" type="ORF">DXH47_07405</name>
</gene>
<dbReference type="GO" id="GO:0008206">
    <property type="term" value="P:bile acid metabolic process"/>
    <property type="evidence" value="ECO:0007669"/>
    <property type="project" value="UniProtKB-ARBA"/>
</dbReference>
<sequence>MTDRLQDKVAIITGGVAGIGLGIAECYVREGAKVVLTANHNVDGGKAAVAKFGDDVSLFIQQDVAVEADWQRVIKETLDKFGRLDIVVNNAGIAPEVKPVDQESYADWKKVINVNLNGNFLGVKYGMQTMKGKGGSIINVSSIEGFVGTVNAAPYNASKGGTRLLTKAAALDSAANQYNVRVNSVHPGFIQTPILTPEVVDVATKLTPVGHIGQPKDIGEICVYLGSDESSFATGSEFVVDGGFIAQ</sequence>
<dbReference type="Pfam" id="PF13561">
    <property type="entry name" value="adh_short_C2"/>
    <property type="match status" value="1"/>
</dbReference>
<evidence type="ECO:0000256" key="1">
    <source>
        <dbReference type="ARBA" id="ARBA00006484"/>
    </source>
</evidence>
<keyword evidence="4" id="KW-1185">Reference proteome</keyword>
<name>A0A4Q0VGW9_9LACO</name>
<keyword evidence="2" id="KW-0560">Oxidoreductase</keyword>
<dbReference type="InterPro" id="IPR036291">
    <property type="entry name" value="NAD(P)-bd_dom_sf"/>
</dbReference>
<dbReference type="OrthoDB" id="9805904at2"/>
<evidence type="ECO:0000313" key="3">
    <source>
        <dbReference type="EMBL" id="RXI78289.1"/>
    </source>
</evidence>
<dbReference type="PROSITE" id="PS00061">
    <property type="entry name" value="ADH_SHORT"/>
    <property type="match status" value="1"/>
</dbReference>
<dbReference type="PRINTS" id="PR00080">
    <property type="entry name" value="SDRFAMILY"/>
</dbReference>
<dbReference type="Gene3D" id="3.40.50.720">
    <property type="entry name" value="NAD(P)-binding Rossmann-like Domain"/>
    <property type="match status" value="1"/>
</dbReference>
<dbReference type="SMR" id="A0A4Q0VGW9"/>
<dbReference type="PANTHER" id="PTHR42760:SF133">
    <property type="entry name" value="3-OXOACYL-[ACYL-CARRIER-PROTEIN] REDUCTASE"/>
    <property type="match status" value="1"/>
</dbReference>
<comment type="caution">
    <text evidence="3">The sequence shown here is derived from an EMBL/GenBank/DDBJ whole genome shotgun (WGS) entry which is preliminary data.</text>
</comment>
<dbReference type="InterPro" id="IPR002347">
    <property type="entry name" value="SDR_fam"/>
</dbReference>
<dbReference type="RefSeq" id="WP_129032718.1">
    <property type="nucleotide sequence ID" value="NZ_CP059603.1"/>
</dbReference>
<protein>
    <submittedName>
        <fullName evidence="3">SDR family oxidoreductase</fullName>
    </submittedName>
</protein>
<dbReference type="FunFam" id="3.40.50.720:FF:000084">
    <property type="entry name" value="Short-chain dehydrogenase reductase"/>
    <property type="match status" value="1"/>
</dbReference>
<dbReference type="PRINTS" id="PR00081">
    <property type="entry name" value="GDHRDH"/>
</dbReference>